<protein>
    <recommendedName>
        <fullName evidence="3">HEXXH motif domain-containing protein</fullName>
    </recommendedName>
</protein>
<proteinExistence type="predicted"/>
<comment type="caution">
    <text evidence="1">The sequence shown here is derived from an EMBL/GenBank/DDBJ whole genome shotgun (WGS) entry which is preliminary data.</text>
</comment>
<evidence type="ECO:0000313" key="2">
    <source>
        <dbReference type="Proteomes" id="UP001501161"/>
    </source>
</evidence>
<reference evidence="2" key="1">
    <citation type="journal article" date="2019" name="Int. J. Syst. Evol. Microbiol.">
        <title>The Global Catalogue of Microorganisms (GCM) 10K type strain sequencing project: providing services to taxonomists for standard genome sequencing and annotation.</title>
        <authorList>
            <consortium name="The Broad Institute Genomics Platform"/>
            <consortium name="The Broad Institute Genome Sequencing Center for Infectious Disease"/>
            <person name="Wu L."/>
            <person name="Ma J."/>
        </authorList>
    </citation>
    <scope>NUCLEOTIDE SEQUENCE [LARGE SCALE GENOMIC DNA]</scope>
    <source>
        <strain evidence="2">JCM 13813</strain>
    </source>
</reference>
<evidence type="ECO:0008006" key="3">
    <source>
        <dbReference type="Google" id="ProtNLM"/>
    </source>
</evidence>
<keyword evidence="2" id="KW-1185">Reference proteome</keyword>
<dbReference type="RefSeq" id="WP_231251511.1">
    <property type="nucleotide sequence ID" value="NZ_BAAAMQ010000012.1"/>
</dbReference>
<dbReference type="EMBL" id="BAAAMQ010000012">
    <property type="protein sequence ID" value="GAA2109544.1"/>
    <property type="molecule type" value="Genomic_DNA"/>
</dbReference>
<organism evidence="1 2">
    <name type="scientific">Nocardioides furvisabuli</name>
    <dbReference type="NCBI Taxonomy" id="375542"/>
    <lineage>
        <taxon>Bacteria</taxon>
        <taxon>Bacillati</taxon>
        <taxon>Actinomycetota</taxon>
        <taxon>Actinomycetes</taxon>
        <taxon>Propionibacteriales</taxon>
        <taxon>Nocardioidaceae</taxon>
        <taxon>Nocardioides</taxon>
    </lineage>
</organism>
<accession>A0ABP5IZQ2</accession>
<sequence>MTDTTQLRGEVAHWRLAVRALADLDTVAAPAAWEALEHYVGRQVRSSLTGVITSLEGEAAALQARVDTGHPPDEVRRGLLRLRSRYLRAETLLDFYGDAINSRTNPALGALLRGYDTIAADSMATILSPLGIPSPPVLTYVDKGLGASILRAGIRLWDQSHPSPVAAIKLTRHNLSFPTALLHETGHQVLALTGYNDELAARLGVALAPRSTEVARLFASWASELGADVHAVHHAGWPPAFALANVVDGDTRSVLRIRPGDPHPPALVRTLFNVALVRAWFGAGPWDDLAHAWTERHDLRRAGALGELTAESLAALDTVVQVSSMTPMRCFRGASFGDVLDPRGASPERLRELEHRAGDTLLTSDYLKRREPVRVLALLSARGLADPARAETHRRALTDWVQGLGGSPVPLPGTGAAA</sequence>
<evidence type="ECO:0000313" key="1">
    <source>
        <dbReference type="EMBL" id="GAA2109544.1"/>
    </source>
</evidence>
<dbReference type="Proteomes" id="UP001501161">
    <property type="component" value="Unassembled WGS sequence"/>
</dbReference>
<name>A0ABP5IZQ2_9ACTN</name>
<gene>
    <name evidence="1" type="ORF">GCM10009726_24470</name>
</gene>